<dbReference type="PANTHER" id="PTHR42804">
    <property type="entry name" value="ALDEHYDE DEHYDROGENASE"/>
    <property type="match status" value="1"/>
</dbReference>
<sequence length="494" mass="51911">MGRRPQLEGDCLMTIEYSTLYIGGKWVEPSSSAKISVVSPTTEQVIGSVPEAVEADVDAAVSAARSAFDDPIGWASWTASERKDVIERFALELEKRSEETAQRVSSQNGMPITLARAFEGAFPAVMLRYFADLAVSTPQEEIRPGLLGGSTLVSKLPVGVVGAIVPWNVPQAISFLKLSPLLSAGCTVVLKPAPETVLDAFLMAESADAAGFPPGVINIVPAGREVGAYLVSHPGVDKVSFTGSTGAGRSIAETCGRLLRPVTLELGGKSAAVVLDDADLAKSIESFVGATMINNGQICWLNTRILAPQSRYGEILDTVTDIIGSMKIGNPLDETTQVGPLVSARQRDRVEGYIAKGLSDGARLTAGGQRAGDTGWFVQPTIFADVDPRSTIAQEEIFGPVLSVIPYTDESQAIAIANDSEYGLGGTVWSSDPDRGAAVARRIQSGTVGVNGYQNDPTAPFGGIKSSGLGRELGPEGLASYQYPKSIYLDASAS</sequence>
<organism evidence="6 7">
    <name type="scientific">Rhodococcoides kyotonense</name>
    <dbReference type="NCBI Taxonomy" id="398843"/>
    <lineage>
        <taxon>Bacteria</taxon>
        <taxon>Bacillati</taxon>
        <taxon>Actinomycetota</taxon>
        <taxon>Actinomycetes</taxon>
        <taxon>Mycobacteriales</taxon>
        <taxon>Nocardiaceae</taxon>
        <taxon>Rhodococcoides</taxon>
    </lineage>
</organism>
<dbReference type="Gene3D" id="3.40.605.10">
    <property type="entry name" value="Aldehyde Dehydrogenase, Chain A, domain 1"/>
    <property type="match status" value="1"/>
</dbReference>
<dbReference type="InterPro" id="IPR015590">
    <property type="entry name" value="Aldehyde_DH_dom"/>
</dbReference>
<dbReference type="PANTHER" id="PTHR42804:SF1">
    <property type="entry name" value="ALDEHYDE DEHYDROGENASE-RELATED"/>
    <property type="match status" value="1"/>
</dbReference>
<comment type="similarity">
    <text evidence="1 4">Belongs to the aldehyde dehydrogenase family.</text>
</comment>
<dbReference type="PROSITE" id="PS00687">
    <property type="entry name" value="ALDEHYDE_DEHYDR_GLU"/>
    <property type="match status" value="1"/>
</dbReference>
<keyword evidence="7" id="KW-1185">Reference proteome</keyword>
<evidence type="ECO:0000313" key="7">
    <source>
        <dbReference type="Proteomes" id="UP000198327"/>
    </source>
</evidence>
<accession>A0A239K2Q9</accession>
<keyword evidence="2 4" id="KW-0560">Oxidoreductase</keyword>
<dbReference type="FunFam" id="3.40.309.10:FF:000012">
    <property type="entry name" value="Betaine aldehyde dehydrogenase"/>
    <property type="match status" value="1"/>
</dbReference>
<reference evidence="7" key="1">
    <citation type="submission" date="2017-06" db="EMBL/GenBank/DDBJ databases">
        <authorList>
            <person name="Varghese N."/>
            <person name="Submissions S."/>
        </authorList>
    </citation>
    <scope>NUCLEOTIDE SEQUENCE [LARGE SCALE GENOMIC DNA]</scope>
    <source>
        <strain evidence="7">JCM 23211</strain>
    </source>
</reference>
<evidence type="ECO:0000256" key="1">
    <source>
        <dbReference type="ARBA" id="ARBA00009986"/>
    </source>
</evidence>
<evidence type="ECO:0000256" key="4">
    <source>
        <dbReference type="RuleBase" id="RU003345"/>
    </source>
</evidence>
<proteinExistence type="inferred from homology"/>
<evidence type="ECO:0000259" key="5">
    <source>
        <dbReference type="Pfam" id="PF00171"/>
    </source>
</evidence>
<evidence type="ECO:0000256" key="3">
    <source>
        <dbReference type="PROSITE-ProRule" id="PRU10007"/>
    </source>
</evidence>
<dbReference type="FunFam" id="3.40.605.10:FF:000007">
    <property type="entry name" value="NAD/NADP-dependent betaine aldehyde dehydrogenase"/>
    <property type="match status" value="1"/>
</dbReference>
<feature type="active site" evidence="3">
    <location>
        <position position="265"/>
    </location>
</feature>
<evidence type="ECO:0000256" key="2">
    <source>
        <dbReference type="ARBA" id="ARBA00023002"/>
    </source>
</evidence>
<dbReference type="SUPFAM" id="SSF53720">
    <property type="entry name" value="ALDH-like"/>
    <property type="match status" value="1"/>
</dbReference>
<dbReference type="InterPro" id="IPR016162">
    <property type="entry name" value="Ald_DH_N"/>
</dbReference>
<protein>
    <submittedName>
        <fullName evidence="6">Acyl-CoA reductase</fullName>
    </submittedName>
</protein>
<dbReference type="GO" id="GO:0016620">
    <property type="term" value="F:oxidoreductase activity, acting on the aldehyde or oxo group of donors, NAD or NADP as acceptor"/>
    <property type="evidence" value="ECO:0007669"/>
    <property type="project" value="InterPro"/>
</dbReference>
<feature type="domain" description="Aldehyde dehydrogenase" evidence="5">
    <location>
        <begin position="26"/>
        <end position="487"/>
    </location>
</feature>
<gene>
    <name evidence="6" type="ORF">SAMN05421642_109213</name>
</gene>
<dbReference type="EMBL" id="FZOW01000009">
    <property type="protein sequence ID" value="SNT12270.1"/>
    <property type="molecule type" value="Genomic_DNA"/>
</dbReference>
<dbReference type="AlphaFoldDB" id="A0A239K2Q9"/>
<dbReference type="InterPro" id="IPR029510">
    <property type="entry name" value="Ald_DH_CS_GLU"/>
</dbReference>
<dbReference type="InterPro" id="IPR016161">
    <property type="entry name" value="Ald_DH/histidinol_DH"/>
</dbReference>
<dbReference type="Proteomes" id="UP000198327">
    <property type="component" value="Unassembled WGS sequence"/>
</dbReference>
<dbReference type="Gene3D" id="3.40.309.10">
    <property type="entry name" value="Aldehyde Dehydrogenase, Chain A, domain 2"/>
    <property type="match status" value="1"/>
</dbReference>
<evidence type="ECO:0000313" key="6">
    <source>
        <dbReference type="EMBL" id="SNT12270.1"/>
    </source>
</evidence>
<dbReference type="CDD" id="cd07139">
    <property type="entry name" value="ALDH_AldA-Rv0768"/>
    <property type="match status" value="1"/>
</dbReference>
<dbReference type="InterPro" id="IPR016163">
    <property type="entry name" value="Ald_DH_C"/>
</dbReference>
<dbReference type="Pfam" id="PF00171">
    <property type="entry name" value="Aldedh"/>
    <property type="match status" value="1"/>
</dbReference>
<name>A0A239K2Q9_9NOCA</name>